<dbReference type="EMBL" id="LS991951">
    <property type="protein sequence ID" value="SYV97927.1"/>
    <property type="molecule type" value="Genomic_DNA"/>
</dbReference>
<organism evidence="1 2">
    <name type="scientific">Mycoplasmopsis edwardii</name>
    <dbReference type="NCBI Taxonomy" id="53558"/>
    <lineage>
        <taxon>Bacteria</taxon>
        <taxon>Bacillati</taxon>
        <taxon>Mycoplasmatota</taxon>
        <taxon>Mycoplasmoidales</taxon>
        <taxon>Metamycoplasmataceae</taxon>
        <taxon>Mycoplasmopsis</taxon>
    </lineage>
</organism>
<proteinExistence type="predicted"/>
<evidence type="ECO:0000313" key="2">
    <source>
        <dbReference type="Proteomes" id="UP000257559"/>
    </source>
</evidence>
<dbReference type="Proteomes" id="UP000257559">
    <property type="component" value="Chromosome"/>
</dbReference>
<feature type="non-terminal residue" evidence="1">
    <location>
        <position position="53"/>
    </location>
</feature>
<gene>
    <name evidence="1" type="ORF">NCTC10132_01298</name>
</gene>
<dbReference type="KEGG" id="medw:NCTC10132_01298"/>
<protein>
    <submittedName>
        <fullName evidence="1">Uncharacterized protein</fullName>
    </submittedName>
</protein>
<name>A0A3B0PQ58_9BACT</name>
<keyword evidence="2" id="KW-1185">Reference proteome</keyword>
<dbReference type="AlphaFoldDB" id="A0A3B0PQ58"/>
<sequence>MFRIDGFLLQNFYDIRPKGEHFTVADFKSSEFTEPTEEIKGIANSINESNFEW</sequence>
<reference evidence="2" key="1">
    <citation type="submission" date="2018-06" db="EMBL/GenBank/DDBJ databases">
        <authorList>
            <consortium name="Pathogen Informatics"/>
        </authorList>
    </citation>
    <scope>NUCLEOTIDE SEQUENCE [LARGE SCALE GENOMIC DNA]</scope>
    <source>
        <strain evidence="2">NCTC10132</strain>
    </source>
</reference>
<accession>A0A3B0PQ58</accession>
<evidence type="ECO:0000313" key="1">
    <source>
        <dbReference type="EMBL" id="SYV97927.1"/>
    </source>
</evidence>